<dbReference type="InterPro" id="IPR036179">
    <property type="entry name" value="Ig-like_dom_sf"/>
</dbReference>
<dbReference type="PANTHER" id="PTHR11640:SF31">
    <property type="entry name" value="IRREGULAR CHIASM C-ROUGHEST PROTEIN-RELATED"/>
    <property type="match status" value="1"/>
</dbReference>
<keyword evidence="4" id="KW-0325">Glycoprotein</keyword>
<evidence type="ECO:0000256" key="1">
    <source>
        <dbReference type="ARBA" id="ARBA00004479"/>
    </source>
</evidence>
<feature type="transmembrane region" description="Helical" evidence="6">
    <location>
        <begin position="389"/>
        <end position="409"/>
    </location>
</feature>
<evidence type="ECO:0000313" key="9">
    <source>
        <dbReference type="Proteomes" id="UP001159405"/>
    </source>
</evidence>
<dbReference type="PANTHER" id="PTHR11640">
    <property type="entry name" value="NEPHRIN"/>
    <property type="match status" value="1"/>
</dbReference>
<dbReference type="SMART" id="SM00409">
    <property type="entry name" value="IG"/>
    <property type="match status" value="3"/>
</dbReference>
<dbReference type="InterPro" id="IPR051275">
    <property type="entry name" value="Cell_adhesion_signaling"/>
</dbReference>
<dbReference type="EMBL" id="CALNXK010000204">
    <property type="protein sequence ID" value="CAH3175720.1"/>
    <property type="molecule type" value="Genomic_DNA"/>
</dbReference>
<evidence type="ECO:0000256" key="2">
    <source>
        <dbReference type="ARBA" id="ARBA00023136"/>
    </source>
</evidence>
<feature type="domain" description="Ig-like" evidence="7">
    <location>
        <begin position="293"/>
        <end position="361"/>
    </location>
</feature>
<keyword evidence="9" id="KW-1185">Reference proteome</keyword>
<keyword evidence="6" id="KW-0812">Transmembrane</keyword>
<protein>
    <recommendedName>
        <fullName evidence="7">Ig-like domain-containing protein</fullName>
    </recommendedName>
</protein>
<dbReference type="InterPro" id="IPR013098">
    <property type="entry name" value="Ig_I-set"/>
</dbReference>
<sequence>LETSNCYCNYFERRITIKIIMASFARKLPLLLALFLVEKAEGVYKFGIVEPFPKNIYPIERTSAEITCVAFDPSEEHKTPERIQFMRRDKYGRYTIITETENIYFRNRTEEEVVEDGKKSKKLFVTMTIKNVTLNDDSTYGALGKYECHAFAVGDPVERKHGFYVNVILKTEIPTVTVPEVIVLRRSENITLACNLTEGEDGGNTGLNRISWYKDGVLKRTLRNPEPGNPQGSLEPLKLTNVGVKDGGNYTCLLIVLLRNIADKKYSVSDSTMVEIAAWLDKQKVDPEYQGYKGRNVSLECPAKGFPLHVEWKFKKKGEDKVRSCIDASDGKYRIHREGIYEPYFLTVTDLQYSDRGSYYCCLPSNCSDSVEGNCQRFVLRVRDPLGPLWPVIGIIVEAIVLFLIIFMAEKRGKKKKRGTKVISSY</sequence>
<keyword evidence="2 6" id="KW-0472">Membrane</keyword>
<dbReference type="Gene3D" id="2.60.40.10">
    <property type="entry name" value="Immunoglobulins"/>
    <property type="match status" value="3"/>
</dbReference>
<name>A0ABN8R8M0_9CNID</name>
<organism evidence="8 9">
    <name type="scientific">Porites lobata</name>
    <dbReference type="NCBI Taxonomy" id="104759"/>
    <lineage>
        <taxon>Eukaryota</taxon>
        <taxon>Metazoa</taxon>
        <taxon>Cnidaria</taxon>
        <taxon>Anthozoa</taxon>
        <taxon>Hexacorallia</taxon>
        <taxon>Scleractinia</taxon>
        <taxon>Fungiina</taxon>
        <taxon>Poritidae</taxon>
        <taxon>Porites</taxon>
    </lineage>
</organism>
<gene>
    <name evidence="8" type="ORF">PLOB_00017212</name>
</gene>
<evidence type="ECO:0000256" key="6">
    <source>
        <dbReference type="SAM" id="Phobius"/>
    </source>
</evidence>
<dbReference type="CDD" id="cd00096">
    <property type="entry name" value="Ig"/>
    <property type="match status" value="2"/>
</dbReference>
<evidence type="ECO:0000256" key="4">
    <source>
        <dbReference type="ARBA" id="ARBA00023180"/>
    </source>
</evidence>
<evidence type="ECO:0000256" key="5">
    <source>
        <dbReference type="ARBA" id="ARBA00023319"/>
    </source>
</evidence>
<evidence type="ECO:0000256" key="3">
    <source>
        <dbReference type="ARBA" id="ARBA00023157"/>
    </source>
</evidence>
<reference evidence="8 9" key="1">
    <citation type="submission" date="2022-05" db="EMBL/GenBank/DDBJ databases">
        <authorList>
            <consortium name="Genoscope - CEA"/>
            <person name="William W."/>
        </authorList>
    </citation>
    <scope>NUCLEOTIDE SEQUENCE [LARGE SCALE GENOMIC DNA]</scope>
</reference>
<keyword evidence="5" id="KW-0393">Immunoglobulin domain</keyword>
<dbReference type="InterPro" id="IPR003599">
    <property type="entry name" value="Ig_sub"/>
</dbReference>
<keyword evidence="6" id="KW-1133">Transmembrane helix</keyword>
<keyword evidence="3" id="KW-1015">Disulfide bond</keyword>
<feature type="domain" description="Ig-like" evidence="7">
    <location>
        <begin position="174"/>
        <end position="269"/>
    </location>
</feature>
<feature type="non-terminal residue" evidence="8">
    <location>
        <position position="1"/>
    </location>
</feature>
<dbReference type="SUPFAM" id="SSF48726">
    <property type="entry name" value="Immunoglobulin"/>
    <property type="match status" value="2"/>
</dbReference>
<dbReference type="Proteomes" id="UP001159405">
    <property type="component" value="Unassembled WGS sequence"/>
</dbReference>
<comment type="caution">
    <text evidence="8">The sequence shown here is derived from an EMBL/GenBank/DDBJ whole genome shotgun (WGS) entry which is preliminary data.</text>
</comment>
<dbReference type="InterPro" id="IPR007110">
    <property type="entry name" value="Ig-like_dom"/>
</dbReference>
<comment type="subcellular location">
    <subcellularLocation>
        <location evidence="1">Membrane</location>
        <topology evidence="1">Single-pass type I membrane protein</topology>
    </subcellularLocation>
</comment>
<dbReference type="PROSITE" id="PS50835">
    <property type="entry name" value="IG_LIKE"/>
    <property type="match status" value="2"/>
</dbReference>
<evidence type="ECO:0000313" key="8">
    <source>
        <dbReference type="EMBL" id="CAH3175720.1"/>
    </source>
</evidence>
<dbReference type="Pfam" id="PF07679">
    <property type="entry name" value="I-set"/>
    <property type="match status" value="1"/>
</dbReference>
<dbReference type="InterPro" id="IPR013783">
    <property type="entry name" value="Ig-like_fold"/>
</dbReference>
<accession>A0ABN8R8M0</accession>
<evidence type="ECO:0000259" key="7">
    <source>
        <dbReference type="PROSITE" id="PS50835"/>
    </source>
</evidence>
<proteinExistence type="predicted"/>